<reference evidence="1 2" key="1">
    <citation type="submission" date="2007-10" db="EMBL/GenBank/DDBJ databases">
        <title>Complete sequence of Desulfococcus oleovorans Hxd3.</title>
        <authorList>
            <consortium name="US DOE Joint Genome Institute"/>
            <person name="Copeland A."/>
            <person name="Lucas S."/>
            <person name="Lapidus A."/>
            <person name="Barry K."/>
            <person name="Glavina del Rio T."/>
            <person name="Dalin E."/>
            <person name="Tice H."/>
            <person name="Pitluck S."/>
            <person name="Kiss H."/>
            <person name="Brettin T."/>
            <person name="Bruce D."/>
            <person name="Detter J.C."/>
            <person name="Han C."/>
            <person name="Schmutz J."/>
            <person name="Larimer F."/>
            <person name="Land M."/>
            <person name="Hauser L."/>
            <person name="Kyrpides N."/>
            <person name="Kim E."/>
            <person name="Wawrik B."/>
            <person name="Richardson P."/>
        </authorList>
    </citation>
    <scope>NUCLEOTIDE SEQUENCE [LARGE SCALE GENOMIC DNA]</scope>
    <source>
        <strain evidence="2">DSM 6200 / JCM 39069 / Hxd3</strain>
    </source>
</reference>
<dbReference type="KEGG" id="dol:Dole_1240"/>
<proteinExistence type="predicted"/>
<evidence type="ECO:0000313" key="2">
    <source>
        <dbReference type="Proteomes" id="UP000008561"/>
    </source>
</evidence>
<protein>
    <submittedName>
        <fullName evidence="1">Uncharacterized protein</fullName>
    </submittedName>
</protein>
<dbReference type="Proteomes" id="UP000008561">
    <property type="component" value="Chromosome"/>
</dbReference>
<organism evidence="1 2">
    <name type="scientific">Desulfosudis oleivorans (strain DSM 6200 / JCM 39069 / Hxd3)</name>
    <name type="common">Desulfococcus oleovorans</name>
    <dbReference type="NCBI Taxonomy" id="96561"/>
    <lineage>
        <taxon>Bacteria</taxon>
        <taxon>Pseudomonadati</taxon>
        <taxon>Thermodesulfobacteriota</taxon>
        <taxon>Desulfobacteria</taxon>
        <taxon>Desulfobacterales</taxon>
        <taxon>Desulfosudaceae</taxon>
        <taxon>Desulfosudis</taxon>
    </lineage>
</organism>
<sequence>MRMVDTRTRSYKIMRRTLMVAVLVVLTGWGTAAMGQDGTGAWLKSSYLASIHDDCRVFLEGIELFTQRDYPVFLQNMQKGSVVARADAAAYISELKNFEKLLDSLYEEYISFKKASLTVAGEVQPSTTGLSEVEQRLFQMLAYAYLRTGDFAMTRMLIMNHDMLSSDFTIKIRNIEGQLVEFPLTRQLKERFKETNSILTTLTIHFKNFFATDIPEDINAYIKVSGYDRKEPVNTLFMEYYGRLFPGLNPGGDKDNLIHVGQIIKFFNIQKYRHNLLSGADARESQGGYDTTYTFPMVKGTYELVVRDPTIAATATSDNVITVERLCLFKGLARTDFRALKEEQRLQKEQDSIVAEDITLLQPGQRYLSYKPGQMVPYGTYALFEKNRHLGTLELIPCYRGGKCRESASREPGVTPVRIFDHTFVLYRDVLDLVQQSQATKSAMEFQAAQQQREVHLFPGCAPAAQE</sequence>
<keyword evidence="2" id="KW-1185">Reference proteome</keyword>
<evidence type="ECO:0000313" key="1">
    <source>
        <dbReference type="EMBL" id="ABW67046.1"/>
    </source>
</evidence>
<dbReference type="AlphaFoldDB" id="A8ZY39"/>
<dbReference type="EMBL" id="CP000859">
    <property type="protein sequence ID" value="ABW67046.1"/>
    <property type="molecule type" value="Genomic_DNA"/>
</dbReference>
<dbReference type="HOGENOM" id="CLU_584915_0_0_7"/>
<dbReference type="STRING" id="96561.Dole_1240"/>
<gene>
    <name evidence="1" type="ordered locus">Dole_1240</name>
</gene>
<name>A8ZY39_DESOH</name>
<accession>A8ZY39</accession>